<feature type="region of interest" description="Disordered" evidence="2">
    <location>
        <begin position="706"/>
        <end position="837"/>
    </location>
</feature>
<dbReference type="AlphaFoldDB" id="A0A3N4KAQ5"/>
<dbReference type="PANTHER" id="PTHR47842:SF3">
    <property type="entry name" value="DUF676 DOMAIN-CONTAINING PROTEIN"/>
    <property type="match status" value="1"/>
</dbReference>
<feature type="compositionally biased region" description="Basic residues" evidence="2">
    <location>
        <begin position="826"/>
        <end position="836"/>
    </location>
</feature>
<dbReference type="Gene3D" id="3.40.50.1820">
    <property type="entry name" value="alpha/beta hydrolase"/>
    <property type="match status" value="1"/>
</dbReference>
<gene>
    <name evidence="4" type="ORF">P167DRAFT_609408</name>
</gene>
<feature type="compositionally biased region" description="Basic and acidic residues" evidence="2">
    <location>
        <begin position="706"/>
        <end position="740"/>
    </location>
</feature>
<dbReference type="SUPFAM" id="SSF53474">
    <property type="entry name" value="alpha/beta-Hydrolases"/>
    <property type="match status" value="1"/>
</dbReference>
<accession>A0A3N4KAQ5</accession>
<evidence type="ECO:0000256" key="1">
    <source>
        <dbReference type="ARBA" id="ARBA00007920"/>
    </source>
</evidence>
<dbReference type="Pfam" id="PF05057">
    <property type="entry name" value="DUF676"/>
    <property type="match status" value="1"/>
</dbReference>
<organism evidence="4 5">
    <name type="scientific">Morchella conica CCBAS932</name>
    <dbReference type="NCBI Taxonomy" id="1392247"/>
    <lineage>
        <taxon>Eukaryota</taxon>
        <taxon>Fungi</taxon>
        <taxon>Dikarya</taxon>
        <taxon>Ascomycota</taxon>
        <taxon>Pezizomycotina</taxon>
        <taxon>Pezizomycetes</taxon>
        <taxon>Pezizales</taxon>
        <taxon>Morchellaceae</taxon>
        <taxon>Morchella</taxon>
    </lineage>
</organism>
<keyword evidence="5" id="KW-1185">Reference proteome</keyword>
<feature type="compositionally biased region" description="Pro residues" evidence="2">
    <location>
        <begin position="25"/>
        <end position="46"/>
    </location>
</feature>
<protein>
    <recommendedName>
        <fullName evidence="3">DUF676 domain-containing protein</fullName>
    </recommendedName>
</protein>
<evidence type="ECO:0000313" key="5">
    <source>
        <dbReference type="Proteomes" id="UP000277580"/>
    </source>
</evidence>
<feature type="domain" description="DUF676" evidence="3">
    <location>
        <begin position="81"/>
        <end position="198"/>
    </location>
</feature>
<dbReference type="Proteomes" id="UP000277580">
    <property type="component" value="Unassembled WGS sequence"/>
</dbReference>
<feature type="compositionally biased region" description="Low complexity" evidence="2">
    <location>
        <begin position="785"/>
        <end position="809"/>
    </location>
</feature>
<dbReference type="InterPro" id="IPR029058">
    <property type="entry name" value="AB_hydrolase_fold"/>
</dbReference>
<feature type="compositionally biased region" description="Basic and acidic residues" evidence="2">
    <location>
        <begin position="748"/>
        <end position="772"/>
    </location>
</feature>
<name>A0A3N4KAQ5_9PEZI</name>
<dbReference type="OrthoDB" id="3248508at2759"/>
<reference evidence="4 5" key="1">
    <citation type="journal article" date="2018" name="Nat. Ecol. Evol.">
        <title>Pezizomycetes genomes reveal the molecular basis of ectomycorrhizal truffle lifestyle.</title>
        <authorList>
            <person name="Murat C."/>
            <person name="Payen T."/>
            <person name="Noel B."/>
            <person name="Kuo A."/>
            <person name="Morin E."/>
            <person name="Chen J."/>
            <person name="Kohler A."/>
            <person name="Krizsan K."/>
            <person name="Balestrini R."/>
            <person name="Da Silva C."/>
            <person name="Montanini B."/>
            <person name="Hainaut M."/>
            <person name="Levati E."/>
            <person name="Barry K.W."/>
            <person name="Belfiori B."/>
            <person name="Cichocki N."/>
            <person name="Clum A."/>
            <person name="Dockter R.B."/>
            <person name="Fauchery L."/>
            <person name="Guy J."/>
            <person name="Iotti M."/>
            <person name="Le Tacon F."/>
            <person name="Lindquist E.A."/>
            <person name="Lipzen A."/>
            <person name="Malagnac F."/>
            <person name="Mello A."/>
            <person name="Molinier V."/>
            <person name="Miyauchi S."/>
            <person name="Poulain J."/>
            <person name="Riccioni C."/>
            <person name="Rubini A."/>
            <person name="Sitrit Y."/>
            <person name="Splivallo R."/>
            <person name="Traeger S."/>
            <person name="Wang M."/>
            <person name="Zifcakova L."/>
            <person name="Wipf D."/>
            <person name="Zambonelli A."/>
            <person name="Paolocci F."/>
            <person name="Nowrousian M."/>
            <person name="Ottonello S."/>
            <person name="Baldrian P."/>
            <person name="Spatafora J.W."/>
            <person name="Henrissat B."/>
            <person name="Nagy L.G."/>
            <person name="Aury J.M."/>
            <person name="Wincker P."/>
            <person name="Grigoriev I.V."/>
            <person name="Bonfante P."/>
            <person name="Martin F.M."/>
        </authorList>
    </citation>
    <scope>NUCLEOTIDE SEQUENCE [LARGE SCALE GENOMIC DNA]</scope>
    <source>
        <strain evidence="4 5">CCBAS932</strain>
    </source>
</reference>
<sequence>MDPPPPYTPLLGDAEASPDPQHLQHPPPPPPASLRPIPPQLPPRPPSNQLSAWAQDSKTGHGRSASQASLVPVSDGSDGSKRKLLVIYIHGFMGNETSFQSFPAHLHNLLCVTLDPLGYLVHTKVYPKFKTRYNILVATENFSQWLSKFENENTDVILLGHSMGGLLAADVALLRDYTGKKRHRILGIIAFDTPFLGMHPGVISAGLGSIFRPAPSSPGEDAHGVYANGAEGSSQSNMSLHTMNSGGSQVDEFYSKPPARNYTVVVPKKEGTWDSTLHFINKYHSRLTQATGQYLMSHLEFGGCLADIIGLKNRYSAIRALEDGVICVNGNTERMRFVNYYTSSTGRIKGTAERVVSPDSGRVRAFDGEHGVPGVELDHDLIGHERSSQYVEVGVVEVGEPSSSSMKHQRNASVSSYNTASSMDDMKHITADPITDDEFGGEPVALHIVDADEFSVVDGRSPTELSVHESVQYSKDDKECYSGNGKYNEKSGYHDNGESSSMYPLNDISRQITTDTMETLENQLSIDLALSDFQLPPIPPPPEEPPSFDYSQIPDAMVRKVAEKEAARVRKAWEKAVKDYEKAINNREKELEKLKKNKGKGVDRCTKEEDKRKERQLKDKAKEIERQERERRRELKEWDKEKDREEKEIQKKLKEEDKEREVKDSDRLKLMRGWEREKEREEREIQRELEKKEREIVRELERMEKEVQLGRRGKQGEIENAREKQEIMVESEKDEKEELKLTSQGIEEYTHEKQELERLRKEQERMDAEYRRMNGIPEPPVQPLSPRSAPPSTATISASSSRSNLPISSPALRPETPKSNSTSPKPKGKDKKKRDRRFCCLPSDKNDKCWVKVEMVGVDEVGAHCGLFFVGEAYERLVGDVAARMEEWVGEERTRSILESL</sequence>
<feature type="region of interest" description="Disordered" evidence="2">
    <location>
        <begin position="595"/>
        <end position="662"/>
    </location>
</feature>
<comment type="similarity">
    <text evidence="1">Belongs to the putative lipase ROG1 family.</text>
</comment>
<evidence type="ECO:0000256" key="2">
    <source>
        <dbReference type="SAM" id="MobiDB-lite"/>
    </source>
</evidence>
<evidence type="ECO:0000259" key="3">
    <source>
        <dbReference type="Pfam" id="PF05057"/>
    </source>
</evidence>
<dbReference type="PANTHER" id="PTHR47842">
    <property type="entry name" value="EXPRESSED PROTEIN"/>
    <property type="match status" value="1"/>
</dbReference>
<feature type="region of interest" description="Disordered" evidence="2">
    <location>
        <begin position="1"/>
        <end position="78"/>
    </location>
</feature>
<dbReference type="InParanoid" id="A0A3N4KAQ5"/>
<dbReference type="EMBL" id="ML119180">
    <property type="protein sequence ID" value="RPB07563.1"/>
    <property type="molecule type" value="Genomic_DNA"/>
</dbReference>
<dbReference type="STRING" id="1392247.A0A3N4KAQ5"/>
<proteinExistence type="inferred from homology"/>
<evidence type="ECO:0000313" key="4">
    <source>
        <dbReference type="EMBL" id="RPB07563.1"/>
    </source>
</evidence>
<dbReference type="InterPro" id="IPR007751">
    <property type="entry name" value="DUF676_lipase-like"/>
</dbReference>